<dbReference type="AlphaFoldDB" id="A0AAD7HWZ3"/>
<reference evidence="2" key="1">
    <citation type="submission" date="2023-03" db="EMBL/GenBank/DDBJ databases">
        <title>Massive genome expansion in bonnet fungi (Mycena s.s.) driven by repeated elements and novel gene families across ecological guilds.</title>
        <authorList>
            <consortium name="Lawrence Berkeley National Laboratory"/>
            <person name="Harder C.B."/>
            <person name="Miyauchi S."/>
            <person name="Viragh M."/>
            <person name="Kuo A."/>
            <person name="Thoen E."/>
            <person name="Andreopoulos B."/>
            <person name="Lu D."/>
            <person name="Skrede I."/>
            <person name="Drula E."/>
            <person name="Henrissat B."/>
            <person name="Morin E."/>
            <person name="Kohler A."/>
            <person name="Barry K."/>
            <person name="LaButti K."/>
            <person name="Morin E."/>
            <person name="Salamov A."/>
            <person name="Lipzen A."/>
            <person name="Mereny Z."/>
            <person name="Hegedus B."/>
            <person name="Baldrian P."/>
            <person name="Stursova M."/>
            <person name="Weitz H."/>
            <person name="Taylor A."/>
            <person name="Grigoriev I.V."/>
            <person name="Nagy L.G."/>
            <person name="Martin F."/>
            <person name="Kauserud H."/>
        </authorList>
    </citation>
    <scope>NUCLEOTIDE SEQUENCE</scope>
    <source>
        <strain evidence="2">CBHHK182m</strain>
    </source>
</reference>
<dbReference type="EMBL" id="JARKIB010000167">
    <property type="protein sequence ID" value="KAJ7729183.1"/>
    <property type="molecule type" value="Genomic_DNA"/>
</dbReference>
<evidence type="ECO:0000313" key="3">
    <source>
        <dbReference type="Proteomes" id="UP001215598"/>
    </source>
</evidence>
<proteinExistence type="predicted"/>
<name>A0AAD7HWZ3_9AGAR</name>
<keyword evidence="3" id="KW-1185">Reference proteome</keyword>
<accession>A0AAD7HWZ3</accession>
<dbReference type="EMBL" id="JARKIB010000167">
    <property type="protein sequence ID" value="KAJ7729182.1"/>
    <property type="molecule type" value="Genomic_DNA"/>
</dbReference>
<comment type="caution">
    <text evidence="2">The sequence shown here is derived from an EMBL/GenBank/DDBJ whole genome shotgun (WGS) entry which is preliminary data.</text>
</comment>
<protein>
    <submittedName>
        <fullName evidence="2">Uncharacterized protein</fullName>
    </submittedName>
</protein>
<evidence type="ECO:0000313" key="1">
    <source>
        <dbReference type="EMBL" id="KAJ7729182.1"/>
    </source>
</evidence>
<sequence length="83" mass="9184">MFVLLTFSCPLISSLQCVLFPLLPMFVLLTFSYLLVSRKCVLLPHCPCLSCSLFLASLSLGKSAYFPPIAHVCLAHLFLPSHL</sequence>
<dbReference type="Proteomes" id="UP001215598">
    <property type="component" value="Unassembled WGS sequence"/>
</dbReference>
<gene>
    <name evidence="1" type="ORF">B0H16DRAFT_1587405</name>
    <name evidence="2" type="ORF">B0H16DRAFT_1587411</name>
</gene>
<organism evidence="2 3">
    <name type="scientific">Mycena metata</name>
    <dbReference type="NCBI Taxonomy" id="1033252"/>
    <lineage>
        <taxon>Eukaryota</taxon>
        <taxon>Fungi</taxon>
        <taxon>Dikarya</taxon>
        <taxon>Basidiomycota</taxon>
        <taxon>Agaricomycotina</taxon>
        <taxon>Agaricomycetes</taxon>
        <taxon>Agaricomycetidae</taxon>
        <taxon>Agaricales</taxon>
        <taxon>Marasmiineae</taxon>
        <taxon>Mycenaceae</taxon>
        <taxon>Mycena</taxon>
    </lineage>
</organism>
<evidence type="ECO:0000313" key="2">
    <source>
        <dbReference type="EMBL" id="KAJ7729183.1"/>
    </source>
</evidence>